<dbReference type="InterPro" id="IPR022278">
    <property type="entry name" value="Pser_aminoTfrase"/>
</dbReference>
<dbReference type="RefSeq" id="WP_010674452.1">
    <property type="nucleotide sequence ID" value="NZ_AP021927.1"/>
</dbReference>
<evidence type="ECO:0000313" key="20">
    <source>
        <dbReference type="EMBL" id="WFF99503.1"/>
    </source>
</evidence>
<evidence type="ECO:0000256" key="11">
    <source>
        <dbReference type="ARBA" id="ARBA00049007"/>
    </source>
</evidence>
<reference evidence="16" key="2">
    <citation type="submission" date="2021-07" db="EMBL/GenBank/DDBJ databases">
        <title>Draft genome sequence of carbapenem-resistant Aeromonas spp. in Japan.</title>
        <authorList>
            <person name="Maehana S."/>
            <person name="Suzuki M."/>
            <person name="Kitasato H."/>
        </authorList>
    </citation>
    <scope>NUCLEOTIDE SEQUENCE</scope>
    <source>
        <strain evidence="16">KAM348</strain>
        <strain evidence="17">KAM351</strain>
    </source>
</reference>
<dbReference type="FunFam" id="3.40.640.10:FF:000010">
    <property type="entry name" value="Phosphoserine aminotransferase"/>
    <property type="match status" value="1"/>
</dbReference>
<evidence type="ECO:0000256" key="6">
    <source>
        <dbReference type="ARBA" id="ARBA00022679"/>
    </source>
</evidence>
<evidence type="ECO:0000313" key="22">
    <source>
        <dbReference type="Proteomes" id="UP001161704"/>
    </source>
</evidence>
<dbReference type="HAMAP" id="MF_00160">
    <property type="entry name" value="SerC_aminotrans_5"/>
    <property type="match status" value="1"/>
</dbReference>
<evidence type="ECO:0000256" key="5">
    <source>
        <dbReference type="ARBA" id="ARBA00022605"/>
    </source>
</evidence>
<dbReference type="GO" id="GO:0005737">
    <property type="term" value="C:cytoplasm"/>
    <property type="evidence" value="ECO:0007669"/>
    <property type="project" value="UniProtKB-SubCell"/>
</dbReference>
<dbReference type="EMBL" id="BPNN01000081">
    <property type="protein sequence ID" value="GJA65240.1"/>
    <property type="molecule type" value="Genomic_DNA"/>
</dbReference>
<dbReference type="Proteomes" id="UP001161704">
    <property type="component" value="Unassembled WGS sequence"/>
</dbReference>
<reference evidence="15 21" key="1">
    <citation type="submission" date="2019-12" db="EMBL/GenBank/DDBJ databases">
        <title>complete genome sequences of Aeromonas caviae str. WP2-W18-ESBL-01 isolated from wastewater treatment plant effluent.</title>
        <authorList>
            <person name="Sekizuka T."/>
            <person name="Itokawa K."/>
            <person name="Yatsu K."/>
            <person name="Inamine Y."/>
            <person name="Kuroda M."/>
        </authorList>
    </citation>
    <scope>NUCLEOTIDE SEQUENCE [LARGE SCALE GENOMIC DNA]</scope>
    <source>
        <strain evidence="15 21">WP2-W18-ESBL-01</strain>
    </source>
</reference>
<comment type="function">
    <text evidence="12">Catalyzes the reversible conversion of 3-phosphohydroxypyruvate to phosphoserine and of 3-hydroxy-2-oxo-4-phosphonooxybutanoate to phosphohydroxythreonine.</text>
</comment>
<evidence type="ECO:0000313" key="21">
    <source>
        <dbReference type="Proteomes" id="UP000515756"/>
    </source>
</evidence>
<keyword evidence="12" id="KW-0963">Cytoplasm</keyword>
<feature type="binding site" evidence="12">
    <location>
        <position position="154"/>
    </location>
    <ligand>
        <name>pyridoxal 5'-phosphate</name>
        <dbReference type="ChEBI" id="CHEBI:597326"/>
    </ligand>
</feature>
<evidence type="ECO:0000313" key="18">
    <source>
        <dbReference type="EMBL" id="MDH1504739.1"/>
    </source>
</evidence>
<dbReference type="PIRSF" id="PIRSF000525">
    <property type="entry name" value="SerC"/>
    <property type="match status" value="1"/>
</dbReference>
<comment type="catalytic activity">
    <reaction evidence="11 12 13">
        <text>O-phospho-L-serine + 2-oxoglutarate = 3-phosphooxypyruvate + L-glutamate</text>
        <dbReference type="Rhea" id="RHEA:14329"/>
        <dbReference type="ChEBI" id="CHEBI:16810"/>
        <dbReference type="ChEBI" id="CHEBI:18110"/>
        <dbReference type="ChEBI" id="CHEBI:29985"/>
        <dbReference type="ChEBI" id="CHEBI:57524"/>
        <dbReference type="EC" id="2.6.1.52"/>
    </reaction>
</comment>
<feature type="binding site" evidence="12">
    <location>
        <position position="104"/>
    </location>
    <ligand>
        <name>pyridoxal 5'-phosphate</name>
        <dbReference type="ChEBI" id="CHEBI:597326"/>
    </ligand>
</feature>
<keyword evidence="7 12" id="KW-0663">Pyridoxal phosphate</keyword>
<organism evidence="18 22">
    <name type="scientific">Aeromonas caviae</name>
    <name type="common">Aeromonas punctata</name>
    <dbReference type="NCBI Taxonomy" id="648"/>
    <lineage>
        <taxon>Bacteria</taxon>
        <taxon>Pseudomonadati</taxon>
        <taxon>Pseudomonadota</taxon>
        <taxon>Gammaproteobacteria</taxon>
        <taxon>Aeromonadales</taxon>
        <taxon>Aeromonadaceae</taxon>
        <taxon>Aeromonas</taxon>
    </lineage>
</organism>
<comment type="caution">
    <text evidence="12">Lacks conserved residue(s) required for the propagation of feature annotation.</text>
</comment>
<dbReference type="NCBIfam" id="TIGR01364">
    <property type="entry name" value="serC_1"/>
    <property type="match status" value="1"/>
</dbReference>
<dbReference type="Proteomes" id="UP000886934">
    <property type="component" value="Unassembled WGS sequence"/>
</dbReference>
<dbReference type="InterPro" id="IPR000192">
    <property type="entry name" value="Aminotrans_V_dom"/>
</dbReference>
<evidence type="ECO:0000256" key="7">
    <source>
        <dbReference type="ARBA" id="ARBA00022898"/>
    </source>
</evidence>
<dbReference type="CDD" id="cd00611">
    <property type="entry name" value="PSAT_like"/>
    <property type="match status" value="1"/>
</dbReference>
<dbReference type="PROSITE" id="PS00595">
    <property type="entry name" value="AA_TRANSFER_CLASS_5"/>
    <property type="match status" value="1"/>
</dbReference>
<keyword evidence="6 12" id="KW-0808">Transferase</keyword>
<reference evidence="18" key="3">
    <citation type="submission" date="2022-09" db="EMBL/GenBank/DDBJ databases">
        <title>Intensive care unit water sources are persistently colonized with multi-drug resistant bacteria and are the site of extensive horizontal gene transfer of antibiotic resistance genes.</title>
        <authorList>
            <person name="Diorio-Toth L."/>
        </authorList>
    </citation>
    <scope>NUCLEOTIDE SEQUENCE</scope>
    <source>
        <strain evidence="18">GD03710</strain>
        <strain evidence="19">GD03796</strain>
    </source>
</reference>
<dbReference type="EMBL" id="BPNL01000011">
    <property type="protein sequence ID" value="GJA53848.1"/>
    <property type="molecule type" value="Genomic_DNA"/>
</dbReference>
<dbReference type="GO" id="GO:0004648">
    <property type="term" value="F:O-phospho-L-serine:2-oxoglutarate aminotransferase activity"/>
    <property type="evidence" value="ECO:0007669"/>
    <property type="project" value="UniProtKB-UniRule"/>
</dbReference>
<evidence type="ECO:0000256" key="13">
    <source>
        <dbReference type="RuleBase" id="RU004505"/>
    </source>
</evidence>
<evidence type="ECO:0000256" key="4">
    <source>
        <dbReference type="ARBA" id="ARBA00022576"/>
    </source>
</evidence>
<feature type="binding site" evidence="12">
    <location>
        <position position="174"/>
    </location>
    <ligand>
        <name>pyridoxal 5'-phosphate</name>
        <dbReference type="ChEBI" id="CHEBI:597326"/>
    </ligand>
</feature>
<dbReference type="Gene3D" id="3.40.640.10">
    <property type="entry name" value="Type I PLP-dependent aspartate aminotransferase-like (Major domain)"/>
    <property type="match status" value="1"/>
</dbReference>
<dbReference type="Proteomes" id="UP001160758">
    <property type="component" value="Unassembled WGS sequence"/>
</dbReference>
<dbReference type="InterPro" id="IPR015422">
    <property type="entry name" value="PyrdxlP-dep_Trfase_small"/>
</dbReference>
<feature type="domain" description="Aminotransferase class V" evidence="14">
    <location>
        <begin position="5"/>
        <end position="350"/>
    </location>
</feature>
<evidence type="ECO:0000256" key="1">
    <source>
        <dbReference type="ARBA" id="ARBA00004915"/>
    </source>
</evidence>
<comment type="pathway">
    <text evidence="1 12">Cofactor biosynthesis; pyridoxine 5'-phosphate biosynthesis; pyridoxine 5'-phosphate from D-erythrose 4-phosphate: step 3/5.</text>
</comment>
<dbReference type="EMBL" id="CP120942">
    <property type="protein sequence ID" value="WFF99503.1"/>
    <property type="molecule type" value="Genomic_DNA"/>
</dbReference>
<keyword evidence="4 12" id="KW-0032">Aminotransferase</keyword>
<dbReference type="GO" id="GO:0030170">
    <property type="term" value="F:pyridoxal phosphate binding"/>
    <property type="evidence" value="ECO:0007669"/>
    <property type="project" value="UniProtKB-UniRule"/>
</dbReference>
<keyword evidence="8 12" id="KW-0664">Pyridoxine biosynthesis</keyword>
<proteinExistence type="inferred from homology"/>
<comment type="pathway">
    <text evidence="2 12 13">Amino-acid biosynthesis; L-serine biosynthesis; L-serine from 3-phospho-D-glycerate: step 2/3.</text>
</comment>
<comment type="catalytic activity">
    <reaction evidence="10 12">
        <text>4-(phosphooxy)-L-threonine + 2-oxoglutarate = (R)-3-hydroxy-2-oxo-4-phosphooxybutanoate + L-glutamate</text>
        <dbReference type="Rhea" id="RHEA:16573"/>
        <dbReference type="ChEBI" id="CHEBI:16810"/>
        <dbReference type="ChEBI" id="CHEBI:29985"/>
        <dbReference type="ChEBI" id="CHEBI:58452"/>
        <dbReference type="ChEBI" id="CHEBI:58538"/>
        <dbReference type="EC" id="2.6.1.52"/>
    </reaction>
</comment>
<evidence type="ECO:0000256" key="3">
    <source>
        <dbReference type="ARBA" id="ARBA00006904"/>
    </source>
</evidence>
<dbReference type="InterPro" id="IPR020578">
    <property type="entry name" value="Aminotrans_V_PyrdxlP_BS"/>
</dbReference>
<dbReference type="PANTHER" id="PTHR43247:SF1">
    <property type="entry name" value="PHOSPHOSERINE AMINOTRANSFERASE"/>
    <property type="match status" value="1"/>
</dbReference>
<keyword evidence="9 12" id="KW-0718">Serine biosynthesis</keyword>
<feature type="binding site" evidence="12">
    <location>
        <begin position="239"/>
        <end position="240"/>
    </location>
    <ligand>
        <name>pyridoxal 5'-phosphate</name>
        <dbReference type="ChEBI" id="CHEBI:597326"/>
    </ligand>
</feature>
<dbReference type="GeneID" id="48822804"/>
<comment type="subunit">
    <text evidence="12">Homodimer.</text>
</comment>
<dbReference type="NCBIfam" id="NF003764">
    <property type="entry name" value="PRK05355.1"/>
    <property type="match status" value="1"/>
</dbReference>
<name>A0A0A5N7D0_AERCA</name>
<evidence type="ECO:0000256" key="12">
    <source>
        <dbReference type="HAMAP-Rule" id="MF_00160"/>
    </source>
</evidence>
<evidence type="ECO:0000256" key="2">
    <source>
        <dbReference type="ARBA" id="ARBA00005099"/>
    </source>
</evidence>
<dbReference type="PANTHER" id="PTHR43247">
    <property type="entry name" value="PHOSPHOSERINE AMINOTRANSFERASE"/>
    <property type="match status" value="1"/>
</dbReference>
<feature type="modified residue" description="N6-(pyridoxal phosphate)lysine" evidence="12">
    <location>
        <position position="198"/>
    </location>
</feature>
<evidence type="ECO:0000313" key="16">
    <source>
        <dbReference type="EMBL" id="GJA53848.1"/>
    </source>
</evidence>
<dbReference type="EMBL" id="AP021927">
    <property type="protein sequence ID" value="BBQ30999.1"/>
    <property type="molecule type" value="Genomic_DNA"/>
</dbReference>
<evidence type="ECO:0000256" key="9">
    <source>
        <dbReference type="ARBA" id="ARBA00023299"/>
    </source>
</evidence>
<dbReference type="Gene3D" id="3.90.1150.10">
    <property type="entry name" value="Aspartate Aminotransferase, domain 1"/>
    <property type="match status" value="1"/>
</dbReference>
<feature type="binding site" evidence="12">
    <location>
        <begin position="77"/>
        <end position="78"/>
    </location>
    <ligand>
        <name>pyridoxal 5'-phosphate</name>
        <dbReference type="ChEBI" id="CHEBI:597326"/>
    </ligand>
</feature>
<dbReference type="EMBL" id="JAOCFT010000001">
    <property type="protein sequence ID" value="MDH1897791.1"/>
    <property type="molecule type" value="Genomic_DNA"/>
</dbReference>
<evidence type="ECO:0000313" key="17">
    <source>
        <dbReference type="EMBL" id="GJA65240.1"/>
    </source>
</evidence>
<comment type="cofactor">
    <cofactor evidence="12">
        <name>pyridoxal 5'-phosphate</name>
        <dbReference type="ChEBI" id="CHEBI:597326"/>
    </cofactor>
    <text evidence="12">Binds 1 pyridoxal phosphate per subunit.</text>
</comment>
<dbReference type="SUPFAM" id="SSF53383">
    <property type="entry name" value="PLP-dependent transferases"/>
    <property type="match status" value="1"/>
</dbReference>
<dbReference type="GO" id="GO:0006564">
    <property type="term" value="P:L-serine biosynthetic process"/>
    <property type="evidence" value="ECO:0007669"/>
    <property type="project" value="UniProtKB-UniRule"/>
</dbReference>
<evidence type="ECO:0000313" key="15">
    <source>
        <dbReference type="EMBL" id="BBQ30999.1"/>
    </source>
</evidence>
<dbReference type="Pfam" id="PF00266">
    <property type="entry name" value="Aminotran_5"/>
    <property type="match status" value="1"/>
</dbReference>
<dbReference type="UniPathway" id="UPA00135">
    <property type="reaction ID" value="UER00197"/>
</dbReference>
<dbReference type="AlphaFoldDB" id="A0A0A5N7D0"/>
<sequence>MSKQIYNFCAGPAMLPVEVMERAQREFCNFQGLGASVMELSHRGKPYMAVAEKAEADLRDLLAVPDNYKVLFMHGGGRGQFSAVPMNLLGGANKKADYLVTGVWAQSAVDEAQKYGDIQTFQGVAKNEQGVSHLLPTPAFRADAAYVHYCPNETIDGIEMFDIPATGDVPLVADLSSTILSRPLDVSRFGILYAGAQKNIGPSGLAIAIVRDDLLNQARADVPSIFDYQLTAKNDSMFNTPPTYAWYLAGLVFEWLKEQGGLAAMEARNKEKADFLYGYLDQSSFYGNKVDVACRSRMNVPFQLKNEALDKLFLAESEAAGLLALKGHRIVGGMRASLYNAMPLEGVKALVSFMDDFAKRHG</sequence>
<evidence type="ECO:0000256" key="8">
    <source>
        <dbReference type="ARBA" id="ARBA00023096"/>
    </source>
</evidence>
<dbReference type="InterPro" id="IPR015424">
    <property type="entry name" value="PyrdxlP-dep_Trfase"/>
</dbReference>
<dbReference type="EC" id="2.6.1.52" evidence="12"/>
<dbReference type="EMBL" id="JAOCIZ010000019">
    <property type="protein sequence ID" value="MDH1504739.1"/>
    <property type="molecule type" value="Genomic_DNA"/>
</dbReference>
<protein>
    <recommendedName>
        <fullName evidence="12">Phosphoserine aminotransferase</fullName>
        <ecNumber evidence="12">2.6.1.52</ecNumber>
    </recommendedName>
    <alternativeName>
        <fullName evidence="12">Phosphohydroxythreonine aminotransferase</fullName>
        <shortName evidence="12">PSAT</shortName>
    </alternativeName>
</protein>
<feature type="binding site" evidence="12">
    <location>
        <position position="43"/>
    </location>
    <ligand>
        <name>L-glutamate</name>
        <dbReference type="ChEBI" id="CHEBI:29985"/>
    </ligand>
</feature>
<evidence type="ECO:0000259" key="14">
    <source>
        <dbReference type="Pfam" id="PF00266"/>
    </source>
</evidence>
<evidence type="ECO:0000256" key="10">
    <source>
        <dbReference type="ARBA" id="ARBA00047630"/>
    </source>
</evidence>
<dbReference type="InterPro" id="IPR015421">
    <property type="entry name" value="PyrdxlP-dep_Trfase_major"/>
</dbReference>
<evidence type="ECO:0000313" key="19">
    <source>
        <dbReference type="EMBL" id="MDH1897791.1"/>
    </source>
</evidence>
<dbReference type="Proteomes" id="UP001218423">
    <property type="component" value="Chromosome"/>
</dbReference>
<dbReference type="OrthoDB" id="9809412at2"/>
<accession>A0A0A5N7D0</accession>
<gene>
    <name evidence="12 18" type="primary">serC</name>
    <name evidence="16" type="ORF">KAM348_12710</name>
    <name evidence="17" type="ORF">KAM351_38510</name>
    <name evidence="19" type="ORF">N5I07_09465</name>
    <name evidence="18" type="ORF">N5I20_06670</name>
    <name evidence="20" type="ORF">P5S46_08010</name>
    <name evidence="15" type="ORF">WP2W18E01_25810</name>
</gene>
<reference evidence="20" key="4">
    <citation type="submission" date="2023-03" db="EMBL/GenBank/DDBJ databases">
        <title>Aeromonas caviae strain AC1520.</title>
        <authorList>
            <person name="Xie T."/>
            <person name="Zhang Q."/>
            <person name="Deng J."/>
            <person name="Li X."/>
        </authorList>
    </citation>
    <scope>NUCLEOTIDE SEQUENCE</scope>
    <source>
        <strain evidence="20">AC1520</strain>
    </source>
</reference>
<keyword evidence="5 12" id="KW-0028">Amino-acid biosynthesis</keyword>
<dbReference type="Proteomes" id="UP000887009">
    <property type="component" value="Unassembled WGS sequence"/>
</dbReference>
<comment type="similarity">
    <text evidence="3 12">Belongs to the class-V pyridoxal-phosphate-dependent aminotransferase family. SerC subfamily.</text>
</comment>
<dbReference type="Proteomes" id="UP000515756">
    <property type="component" value="Chromosome"/>
</dbReference>
<dbReference type="GO" id="GO:0008615">
    <property type="term" value="P:pyridoxine biosynthetic process"/>
    <property type="evidence" value="ECO:0007669"/>
    <property type="project" value="UniProtKB-UniRule"/>
</dbReference>
<dbReference type="FunFam" id="3.90.1150.10:FF:000006">
    <property type="entry name" value="Phosphoserine aminotransferase"/>
    <property type="match status" value="1"/>
</dbReference>
<feature type="binding site" evidence="12">
    <location>
        <position position="197"/>
    </location>
    <ligand>
        <name>pyridoxal 5'-phosphate</name>
        <dbReference type="ChEBI" id="CHEBI:597326"/>
    </ligand>
</feature>
<comment type="subcellular location">
    <subcellularLocation>
        <location evidence="12">Cytoplasm</location>
    </subcellularLocation>
</comment>
<dbReference type="UniPathway" id="UPA00244">
    <property type="reaction ID" value="UER00311"/>
</dbReference>